<feature type="transmembrane region" description="Helical" evidence="2">
    <location>
        <begin position="131"/>
        <end position="153"/>
    </location>
</feature>
<keyword evidence="1" id="KW-0378">Hydrolase</keyword>
<dbReference type="InterPro" id="IPR036457">
    <property type="entry name" value="PPM-type-like_dom_sf"/>
</dbReference>
<accession>A0A7V3E835</accession>
<dbReference type="Pfam" id="PF17820">
    <property type="entry name" value="PDZ_6"/>
    <property type="match status" value="1"/>
</dbReference>
<protein>
    <recommendedName>
        <fullName evidence="3">PPM-type phosphatase domain-containing protein</fullName>
    </recommendedName>
</protein>
<feature type="transmembrane region" description="Helical" evidence="2">
    <location>
        <begin position="374"/>
        <end position="395"/>
    </location>
</feature>
<dbReference type="AlphaFoldDB" id="A0A7V3E835"/>
<feature type="transmembrane region" description="Helical" evidence="2">
    <location>
        <begin position="234"/>
        <end position="255"/>
    </location>
</feature>
<dbReference type="GO" id="GO:0016791">
    <property type="term" value="F:phosphatase activity"/>
    <property type="evidence" value="ECO:0007669"/>
    <property type="project" value="TreeGrafter"/>
</dbReference>
<organism evidence="4">
    <name type="scientific">Ignavibacterium album</name>
    <dbReference type="NCBI Taxonomy" id="591197"/>
    <lineage>
        <taxon>Bacteria</taxon>
        <taxon>Pseudomonadati</taxon>
        <taxon>Ignavibacteriota</taxon>
        <taxon>Ignavibacteria</taxon>
        <taxon>Ignavibacteriales</taxon>
        <taxon>Ignavibacteriaceae</taxon>
        <taxon>Ignavibacterium</taxon>
    </lineage>
</organism>
<dbReference type="Gene3D" id="2.30.42.10">
    <property type="match status" value="1"/>
</dbReference>
<reference evidence="4" key="1">
    <citation type="journal article" date="2020" name="mSystems">
        <title>Genome- and Community-Level Interaction Insights into Carbon Utilization and Element Cycling Functions of Hydrothermarchaeota in Hydrothermal Sediment.</title>
        <authorList>
            <person name="Zhou Z."/>
            <person name="Liu Y."/>
            <person name="Xu W."/>
            <person name="Pan J."/>
            <person name="Luo Z.H."/>
            <person name="Li M."/>
        </authorList>
    </citation>
    <scope>NUCLEOTIDE SEQUENCE [LARGE SCALE GENOMIC DNA]</scope>
    <source>
        <strain evidence="4">SpSt-479</strain>
    </source>
</reference>
<evidence type="ECO:0000259" key="3">
    <source>
        <dbReference type="SMART" id="SM00331"/>
    </source>
</evidence>
<evidence type="ECO:0000313" key="4">
    <source>
        <dbReference type="EMBL" id="HFI91982.1"/>
    </source>
</evidence>
<feature type="transmembrane region" description="Helical" evidence="2">
    <location>
        <begin position="308"/>
        <end position="329"/>
    </location>
</feature>
<proteinExistence type="predicted"/>
<sequence length="855" mass="97109">MMMNRFRAYFYKNKMRLVVALTVILGLLAIGNIYVALNINVTSNDECLWEGKKIKQDSVAYFFNYVKEEGVAWQAGIRDGDQLIKINDYVVRNDQQAQLVLNTVKSGDYADYIVKKPDGSLLETKVQIKKLINFGALTFNLSAIIWLIIGFIVYSARPDGKQQKLFYMLGVFYVLTTFFNFFPQNIKLFEIVQNYPVGSLIVYTLASIGASALPFTFLYFIWNFFKPLKFAQSKWIKIPFIVLPLILFIYAMSMIGEFIQPSMKIFSKFRNYQNLLAIFNAIANITAGITLIVIYFKERNKENRKPILIISLSFLLALVVQVYIATIAPALADTIFNSPEYYAPIILLTLIPVFFAYAIFRYHLLDVSIVVKNTIVYGTAMATIAGIYYLTVYLLGQGISSFFGQDSQGIVAAIFFLLFAFVFQSTKDQFQDFLTQKFYPEQVAFQNILLKFSNEISTVVGKENVLNLTLKTFVDSLKLKKFAILLRENKTEKLKLVRHIGFNHIDCELERSVIQKYYQENIKVKNFPEIGREIFQQLFGEKAEILIEEEIYTIVPLVVKSEVIGTLLFGLKQSGSRFSGKDIELLYAAANQLAVAIENARLYQTEVEKQKIDYDLELARNIQKGLLPPCIPDLNGFDICGIMIPAMHVGGDYYDLIPIDDNKIFVAVGDVSGKGLSASLYMTKLQTIMQLYCKSGSTPKEILIEANKLLSDSLDSGSFITLTLALFDKEKMKVKLCRAGHLPLLITENGKSKLLKSKGIALGLDAGPLFESNLEEIEIELRSGQLFSFFSDGVTEAMNENNELFGEERLLKVFNEHYHKKSTSIMNIVEDEINKFRGMAEQHDDITMVIVKTRL</sequence>
<comment type="caution">
    <text evidence="4">The sequence shown here is derived from an EMBL/GenBank/DDBJ whole genome shotgun (WGS) entry which is preliminary data.</text>
</comment>
<dbReference type="Gene3D" id="3.30.450.40">
    <property type="match status" value="1"/>
</dbReference>
<dbReference type="InterPro" id="IPR003018">
    <property type="entry name" value="GAF"/>
</dbReference>
<feature type="transmembrane region" description="Helical" evidence="2">
    <location>
        <begin position="275"/>
        <end position="296"/>
    </location>
</feature>
<feature type="transmembrane region" description="Helical" evidence="2">
    <location>
        <begin position="165"/>
        <end position="182"/>
    </location>
</feature>
<dbReference type="SMART" id="SM00331">
    <property type="entry name" value="PP2C_SIG"/>
    <property type="match status" value="1"/>
</dbReference>
<dbReference type="PANTHER" id="PTHR43156:SF2">
    <property type="entry name" value="STAGE II SPORULATION PROTEIN E"/>
    <property type="match status" value="1"/>
</dbReference>
<dbReference type="SUPFAM" id="SSF55781">
    <property type="entry name" value="GAF domain-like"/>
    <property type="match status" value="1"/>
</dbReference>
<dbReference type="Gene3D" id="3.60.40.10">
    <property type="entry name" value="PPM-type phosphatase domain"/>
    <property type="match status" value="1"/>
</dbReference>
<keyword evidence="2" id="KW-0812">Transmembrane</keyword>
<dbReference type="PANTHER" id="PTHR43156">
    <property type="entry name" value="STAGE II SPORULATION PROTEIN E-RELATED"/>
    <property type="match status" value="1"/>
</dbReference>
<keyword evidence="2" id="KW-0472">Membrane</keyword>
<evidence type="ECO:0000256" key="2">
    <source>
        <dbReference type="SAM" id="Phobius"/>
    </source>
</evidence>
<dbReference type="InterPro" id="IPR029016">
    <property type="entry name" value="GAF-like_dom_sf"/>
</dbReference>
<dbReference type="Pfam" id="PF13492">
    <property type="entry name" value="GAF_3"/>
    <property type="match status" value="1"/>
</dbReference>
<dbReference type="InterPro" id="IPR041489">
    <property type="entry name" value="PDZ_6"/>
</dbReference>
<dbReference type="SUPFAM" id="SSF50156">
    <property type="entry name" value="PDZ domain-like"/>
    <property type="match status" value="1"/>
</dbReference>
<name>A0A7V3E835_9BACT</name>
<feature type="transmembrane region" description="Helical" evidence="2">
    <location>
        <begin position="202"/>
        <end position="222"/>
    </location>
</feature>
<dbReference type="Pfam" id="PF07228">
    <property type="entry name" value="SpoIIE"/>
    <property type="match status" value="1"/>
</dbReference>
<dbReference type="InterPro" id="IPR001932">
    <property type="entry name" value="PPM-type_phosphatase-like_dom"/>
</dbReference>
<evidence type="ECO:0000256" key="1">
    <source>
        <dbReference type="ARBA" id="ARBA00022801"/>
    </source>
</evidence>
<feature type="domain" description="PPM-type phosphatase" evidence="3">
    <location>
        <begin position="634"/>
        <end position="853"/>
    </location>
</feature>
<feature type="transmembrane region" description="Helical" evidence="2">
    <location>
        <begin position="341"/>
        <end position="362"/>
    </location>
</feature>
<dbReference type="EMBL" id="DSUJ01000008">
    <property type="protein sequence ID" value="HFI91982.1"/>
    <property type="molecule type" value="Genomic_DNA"/>
</dbReference>
<keyword evidence="2" id="KW-1133">Transmembrane helix</keyword>
<dbReference type="InterPro" id="IPR036034">
    <property type="entry name" value="PDZ_sf"/>
</dbReference>
<gene>
    <name evidence="4" type="ORF">ENS31_10730</name>
</gene>
<dbReference type="InterPro" id="IPR052016">
    <property type="entry name" value="Bact_Sigma-Reg"/>
</dbReference>